<comment type="caution">
    <text evidence="2">The sequence shown here is derived from an EMBL/GenBank/DDBJ whole genome shotgun (WGS) entry which is preliminary data.</text>
</comment>
<feature type="compositionally biased region" description="Gly residues" evidence="1">
    <location>
        <begin position="725"/>
        <end position="740"/>
    </location>
</feature>
<feature type="region of interest" description="Disordered" evidence="1">
    <location>
        <begin position="251"/>
        <end position="274"/>
    </location>
</feature>
<dbReference type="EMBL" id="BMAR01000042">
    <property type="protein sequence ID" value="GFR50824.1"/>
    <property type="molecule type" value="Genomic_DNA"/>
</dbReference>
<name>A0AAD3HR72_9CHLO</name>
<feature type="non-terminal residue" evidence="2">
    <location>
        <position position="1"/>
    </location>
</feature>
<gene>
    <name evidence="2" type="ORF">Agub_g13082</name>
</gene>
<evidence type="ECO:0000313" key="2">
    <source>
        <dbReference type="EMBL" id="GFR50824.1"/>
    </source>
</evidence>
<feature type="compositionally biased region" description="Low complexity" evidence="1">
    <location>
        <begin position="134"/>
        <end position="153"/>
    </location>
</feature>
<evidence type="ECO:0000256" key="1">
    <source>
        <dbReference type="SAM" id="MobiDB-lite"/>
    </source>
</evidence>
<accession>A0AAD3HR72</accession>
<protein>
    <submittedName>
        <fullName evidence="2">Uncharacterized protein</fullName>
    </submittedName>
</protein>
<evidence type="ECO:0000313" key="3">
    <source>
        <dbReference type="Proteomes" id="UP001054857"/>
    </source>
</evidence>
<proteinExistence type="predicted"/>
<keyword evidence="3" id="KW-1185">Reference proteome</keyword>
<feature type="compositionally biased region" description="Low complexity" evidence="1">
    <location>
        <begin position="251"/>
        <end position="264"/>
    </location>
</feature>
<dbReference type="AlphaFoldDB" id="A0AAD3HR72"/>
<feature type="region of interest" description="Disordered" evidence="1">
    <location>
        <begin position="127"/>
        <end position="162"/>
    </location>
</feature>
<reference evidence="2 3" key="1">
    <citation type="journal article" date="2021" name="Sci. Rep.">
        <title>Genome sequencing of the multicellular alga Astrephomene provides insights into convergent evolution of germ-soma differentiation.</title>
        <authorList>
            <person name="Yamashita S."/>
            <person name="Yamamoto K."/>
            <person name="Matsuzaki R."/>
            <person name="Suzuki S."/>
            <person name="Yamaguchi H."/>
            <person name="Hirooka S."/>
            <person name="Minakuchi Y."/>
            <person name="Miyagishima S."/>
            <person name="Kawachi M."/>
            <person name="Toyoda A."/>
            <person name="Nozaki H."/>
        </authorList>
    </citation>
    <scope>NUCLEOTIDE SEQUENCE [LARGE SCALE GENOMIC DNA]</scope>
    <source>
        <strain evidence="2 3">NIES-4017</strain>
    </source>
</reference>
<organism evidence="2 3">
    <name type="scientific">Astrephomene gubernaculifera</name>
    <dbReference type="NCBI Taxonomy" id="47775"/>
    <lineage>
        <taxon>Eukaryota</taxon>
        <taxon>Viridiplantae</taxon>
        <taxon>Chlorophyta</taxon>
        <taxon>core chlorophytes</taxon>
        <taxon>Chlorophyceae</taxon>
        <taxon>CS clade</taxon>
        <taxon>Chlamydomonadales</taxon>
        <taxon>Astrephomenaceae</taxon>
        <taxon>Astrephomene</taxon>
    </lineage>
</organism>
<feature type="region of interest" description="Disordered" evidence="1">
    <location>
        <begin position="724"/>
        <end position="763"/>
    </location>
</feature>
<sequence length="901" mass="94443">MFSTNVDVCTSLQRISSALDQTSISEFRNARLGRRRPLSSQQVQPPRLQPGEAIYDSPSYLQLPSAIVPLHNGTTNALTVCAQSALGGKDSVEQSTPAIQAVVELRIVPRAAALIAELFQVTGTCNGPGDEEGTSAAAPCTSPSSASSSAPGPHQIPPAGPAGSAAQLMHVTRYVLLALELMHVMTTCATLGFEMYASEAATNVRSTITSHRAQLYEQLCDVTLGRAMAAAVRFVQLEVWPLFAAPGAAVGGPQQAPPSGASGQRPSSSGCSLGSKERAATQLKLCQGACGAILSGAQLISHLDSLHRRLPTSGASGSNASPALTCSPQQQRLQQLACMLQHSGLLAAVCGAVLTAPPRVQLKPTGGPRNAGKGLNDAIITTIAVLRTLVGRNVLGSIRGGDDKEALLDALAAPEVVRLQRGLLERVVADAGGSSDSTHSWTHLNGIRQLGRAINEMMPNERDALRPECMHALFAELAFKPWVEIGESPQLRPSVPSPPERVRLALRLLRVLYGLACGRGVKEQYDMASAGARPGRLLCSVASILEALVAMPPGSYEEPSNVGMVVEAQKACAWALEIVNMVEQRGWPRDGAGMGQLRVMPDCILAQMKLLAEIELPADTLRSLALHLGQARLLRSFDARLRCTARVTLAATAPAATAAAGGGGGGRGPVVAAAAAPTGSIDLSTSAPVAHAPFTSMLWSMHVTLRPLMAEMLLNTWEQQLGVAEGKGGSGSSGSRGVGQGLPSKAEGAGGRSQQHQQANDAACEPWVTKRELGFFITVSKLALREAVELECRRWEPAAAPPAVPGAPARAAGQTMPLPPYTQTCSHPVARELAVQLHFALNPERGLLAVWKRASPHLQDSAAGLTEALRLVTRAACVLAAPLLLQLVKDVPGKRESMEEV</sequence>
<dbReference type="Proteomes" id="UP001054857">
    <property type="component" value="Unassembled WGS sequence"/>
</dbReference>